<evidence type="ECO:0000313" key="3">
    <source>
        <dbReference type="Proteomes" id="UP000612055"/>
    </source>
</evidence>
<accession>A0A836BY25</accession>
<comment type="caution">
    <text evidence="2">The sequence shown here is derived from an EMBL/GenBank/DDBJ whole genome shotgun (WGS) entry which is preliminary data.</text>
</comment>
<evidence type="ECO:0000256" key="1">
    <source>
        <dbReference type="SAM" id="MobiDB-lite"/>
    </source>
</evidence>
<feature type="region of interest" description="Disordered" evidence="1">
    <location>
        <begin position="72"/>
        <end position="168"/>
    </location>
</feature>
<gene>
    <name evidence="2" type="ORF">HYH03_009804</name>
</gene>
<dbReference type="EMBL" id="JAEHOE010000049">
    <property type="protein sequence ID" value="KAG2491848.1"/>
    <property type="molecule type" value="Genomic_DNA"/>
</dbReference>
<keyword evidence="3" id="KW-1185">Reference proteome</keyword>
<feature type="compositionally biased region" description="Low complexity" evidence="1">
    <location>
        <begin position="82"/>
        <end position="98"/>
    </location>
</feature>
<organism evidence="2 3">
    <name type="scientific">Edaphochlamys debaryana</name>
    <dbReference type="NCBI Taxonomy" id="47281"/>
    <lineage>
        <taxon>Eukaryota</taxon>
        <taxon>Viridiplantae</taxon>
        <taxon>Chlorophyta</taxon>
        <taxon>core chlorophytes</taxon>
        <taxon>Chlorophyceae</taxon>
        <taxon>CS clade</taxon>
        <taxon>Chlamydomonadales</taxon>
        <taxon>Chlamydomonadales incertae sedis</taxon>
        <taxon>Edaphochlamys</taxon>
    </lineage>
</organism>
<dbReference type="AlphaFoldDB" id="A0A836BY25"/>
<dbReference type="Proteomes" id="UP000612055">
    <property type="component" value="Unassembled WGS sequence"/>
</dbReference>
<dbReference type="Gene3D" id="3.40.50.11350">
    <property type="match status" value="1"/>
</dbReference>
<sequence length="382" mass="40184">MTSKRPAWVALYSYLRVAPTMRTLFDPTADPSDSVCLQAYHQVSLHLKKSRLVVAAAQGFIAGVLAPAAEGRLPAPPPPPAARGSNRTLLSSSSGDSTTVMETSQAPGVSRPVLLGAPAAKGPQQKDPEAGPALRKASAPSPTPAGLSPGLSPAKAASSAAAPSASARSWSAPSSKKRFFVAMHVRPHPDSCMEYYATLRKWTETAAKKVCTNPRFLSDLVVRLRAIAAERAAAAVKRGPTPTPASNVRPAAAPQSQPALTVFVMSHPTIRTVVRSEVARLWSEHEAKAAKQRQQRSKSAAPAALPAPTLVFLDSGQLPAALRDHVAHTSLLSMVEQEVCRAAPVFLGTTLSSISVLVAQERAAEAAQAGVTEHHKHTELLH</sequence>
<dbReference type="OrthoDB" id="549602at2759"/>
<reference evidence="2" key="1">
    <citation type="journal article" date="2020" name="bioRxiv">
        <title>Comparative genomics of Chlamydomonas.</title>
        <authorList>
            <person name="Craig R.J."/>
            <person name="Hasan A.R."/>
            <person name="Ness R.W."/>
            <person name="Keightley P.D."/>
        </authorList>
    </citation>
    <scope>NUCLEOTIDE SEQUENCE</scope>
    <source>
        <strain evidence="2">CCAP 11/70</strain>
    </source>
</reference>
<evidence type="ECO:0000313" key="2">
    <source>
        <dbReference type="EMBL" id="KAG2491848.1"/>
    </source>
</evidence>
<feature type="compositionally biased region" description="Low complexity" evidence="1">
    <location>
        <begin position="152"/>
        <end position="168"/>
    </location>
</feature>
<protein>
    <submittedName>
        <fullName evidence="2">Uncharacterized protein</fullName>
    </submittedName>
</protein>
<name>A0A836BY25_9CHLO</name>
<proteinExistence type="predicted"/>